<gene>
    <name evidence="1" type="ORF">NM688_g8219</name>
</gene>
<name>A0ACC1RVR8_9APHY</name>
<keyword evidence="2" id="KW-1185">Reference proteome</keyword>
<evidence type="ECO:0000313" key="1">
    <source>
        <dbReference type="EMBL" id="KAJ3526771.1"/>
    </source>
</evidence>
<comment type="caution">
    <text evidence="1">The sequence shown here is derived from an EMBL/GenBank/DDBJ whole genome shotgun (WGS) entry which is preliminary data.</text>
</comment>
<evidence type="ECO:0000313" key="2">
    <source>
        <dbReference type="Proteomes" id="UP001148662"/>
    </source>
</evidence>
<sequence>MWQARVTDFQQQPTEGIPNLSEPEGELSNEFLNLDFSPSTAFDQEQPAVANYGGSDATAWSALTSAFGDEFGQSSTVPTASWGDLPLDQGDELSAHKPPFWPMADAYGSSYEEGSMASFDAFPTVGTGYGGFPQYPLNDSFFENMH</sequence>
<proteinExistence type="predicted"/>
<dbReference type="EMBL" id="JANHOG010002139">
    <property type="protein sequence ID" value="KAJ3526771.1"/>
    <property type="molecule type" value="Genomic_DNA"/>
</dbReference>
<accession>A0ACC1RVR8</accession>
<reference evidence="1" key="1">
    <citation type="submission" date="2022-07" db="EMBL/GenBank/DDBJ databases">
        <title>Genome Sequence of Phlebia brevispora.</title>
        <authorList>
            <person name="Buettner E."/>
        </authorList>
    </citation>
    <scope>NUCLEOTIDE SEQUENCE</scope>
    <source>
        <strain evidence="1">MPL23</strain>
    </source>
</reference>
<protein>
    <submittedName>
        <fullName evidence="1">Uncharacterized protein</fullName>
    </submittedName>
</protein>
<dbReference type="Proteomes" id="UP001148662">
    <property type="component" value="Unassembled WGS sequence"/>
</dbReference>
<organism evidence="1 2">
    <name type="scientific">Phlebia brevispora</name>
    <dbReference type="NCBI Taxonomy" id="194682"/>
    <lineage>
        <taxon>Eukaryota</taxon>
        <taxon>Fungi</taxon>
        <taxon>Dikarya</taxon>
        <taxon>Basidiomycota</taxon>
        <taxon>Agaricomycotina</taxon>
        <taxon>Agaricomycetes</taxon>
        <taxon>Polyporales</taxon>
        <taxon>Meruliaceae</taxon>
        <taxon>Phlebia</taxon>
    </lineage>
</organism>